<feature type="transmembrane region" description="Helical" evidence="7">
    <location>
        <begin position="124"/>
        <end position="142"/>
    </location>
</feature>
<dbReference type="PANTHER" id="PTHR42770">
    <property type="entry name" value="AMINO ACID TRANSPORTER-RELATED"/>
    <property type="match status" value="1"/>
</dbReference>
<evidence type="ECO:0000313" key="11">
    <source>
        <dbReference type="Proteomes" id="UP000576225"/>
    </source>
</evidence>
<accession>A0A2U1AJV3</accession>
<evidence type="ECO:0000256" key="5">
    <source>
        <dbReference type="ARBA" id="ARBA00022989"/>
    </source>
</evidence>
<proteinExistence type="predicted"/>
<evidence type="ECO:0000313" key="10">
    <source>
        <dbReference type="Proteomes" id="UP000245959"/>
    </source>
</evidence>
<comment type="subcellular location">
    <subcellularLocation>
        <location evidence="1">Cell membrane</location>
        <topology evidence="1">Multi-pass membrane protein</topology>
    </subcellularLocation>
</comment>
<feature type="transmembrane region" description="Helical" evidence="7">
    <location>
        <begin position="9"/>
        <end position="28"/>
    </location>
</feature>
<dbReference type="PANTHER" id="PTHR42770:SF15">
    <property type="entry name" value="GLUTAMATE_GAMMA-AMINOBUTYRATE ANTIPORTER-RELATED"/>
    <property type="match status" value="1"/>
</dbReference>
<feature type="transmembrane region" description="Helical" evidence="7">
    <location>
        <begin position="197"/>
        <end position="221"/>
    </location>
</feature>
<organism evidence="9 10">
    <name type="scientific">Victivallis vadensis</name>
    <dbReference type="NCBI Taxonomy" id="172901"/>
    <lineage>
        <taxon>Bacteria</taxon>
        <taxon>Pseudomonadati</taxon>
        <taxon>Lentisphaerota</taxon>
        <taxon>Lentisphaeria</taxon>
        <taxon>Victivallales</taxon>
        <taxon>Victivallaceae</taxon>
        <taxon>Victivallis</taxon>
    </lineage>
</organism>
<feature type="transmembrane region" description="Helical" evidence="7">
    <location>
        <begin position="438"/>
        <end position="460"/>
    </location>
</feature>
<dbReference type="GO" id="GO:0022857">
    <property type="term" value="F:transmembrane transporter activity"/>
    <property type="evidence" value="ECO:0007669"/>
    <property type="project" value="InterPro"/>
</dbReference>
<feature type="transmembrane region" description="Helical" evidence="7">
    <location>
        <begin position="333"/>
        <end position="353"/>
    </location>
</feature>
<dbReference type="InterPro" id="IPR002293">
    <property type="entry name" value="AA/rel_permease1"/>
</dbReference>
<reference evidence="9 10" key="1">
    <citation type="submission" date="2018-04" db="EMBL/GenBank/DDBJ databases">
        <title>Genomic Encyclopedia of Type Strains, Phase IV (KMG-IV): sequencing the most valuable type-strain genomes for metagenomic binning, comparative biology and taxonomic classification.</title>
        <authorList>
            <person name="Goeker M."/>
        </authorList>
    </citation>
    <scope>NUCLEOTIDE SEQUENCE [LARGE SCALE GENOMIC DNA]</scope>
    <source>
        <strain evidence="9 10">DSM 14823</strain>
    </source>
</reference>
<dbReference type="Gene3D" id="1.20.1740.10">
    <property type="entry name" value="Amino acid/polyamine transporter I"/>
    <property type="match status" value="1"/>
</dbReference>
<keyword evidence="3" id="KW-1003">Cell membrane</keyword>
<evidence type="ECO:0000256" key="2">
    <source>
        <dbReference type="ARBA" id="ARBA00022448"/>
    </source>
</evidence>
<keyword evidence="5 7" id="KW-1133">Transmembrane helix</keyword>
<dbReference type="GO" id="GO:0005886">
    <property type="term" value="C:plasma membrane"/>
    <property type="evidence" value="ECO:0007669"/>
    <property type="project" value="UniProtKB-SubCell"/>
</dbReference>
<evidence type="ECO:0000313" key="8">
    <source>
        <dbReference type="EMBL" id="NMD86093.1"/>
    </source>
</evidence>
<feature type="transmembrane region" description="Helical" evidence="7">
    <location>
        <begin position="40"/>
        <end position="63"/>
    </location>
</feature>
<dbReference type="PRINTS" id="PR01414">
    <property type="entry name" value="CCMBBIOGNSIS"/>
</dbReference>
<dbReference type="AlphaFoldDB" id="A0A2U1AJV3"/>
<dbReference type="GeneID" id="78296706"/>
<evidence type="ECO:0000256" key="1">
    <source>
        <dbReference type="ARBA" id="ARBA00004651"/>
    </source>
</evidence>
<dbReference type="EMBL" id="QEKH01000033">
    <property type="protein sequence ID" value="PVY36696.1"/>
    <property type="molecule type" value="Genomic_DNA"/>
</dbReference>
<keyword evidence="2" id="KW-0813">Transport</keyword>
<dbReference type="EMBL" id="JABAEW010000008">
    <property type="protein sequence ID" value="NMD86093.1"/>
    <property type="molecule type" value="Genomic_DNA"/>
</dbReference>
<evidence type="ECO:0000256" key="3">
    <source>
        <dbReference type="ARBA" id="ARBA00022475"/>
    </source>
</evidence>
<feature type="transmembrane region" description="Helical" evidence="7">
    <location>
        <begin position="403"/>
        <end position="426"/>
    </location>
</feature>
<gene>
    <name evidence="9" type="ORF">C8D82_13322</name>
    <name evidence="8" type="ORF">HF882_05795</name>
</gene>
<evidence type="ECO:0000256" key="7">
    <source>
        <dbReference type="SAM" id="Phobius"/>
    </source>
</evidence>
<dbReference type="InterPro" id="IPR050367">
    <property type="entry name" value="APC_superfamily"/>
</dbReference>
<evidence type="ECO:0000313" key="9">
    <source>
        <dbReference type="EMBL" id="PVY36696.1"/>
    </source>
</evidence>
<keyword evidence="6 7" id="KW-0472">Membrane</keyword>
<sequence length="473" mass="51460">MPAGSGKKAAMGIFTLSMLNIAAVLSIVNFPEQAEYGYRIVFYITASALCFFMPTALVSAELASAWPKDGGVYLWVREAFGPRWGFVTVFMQWLNSLPWFATVLTFVATALAYVWEPELAKNRWFVYCVVVGTMWFCTVLNFRGIRLYALLSSVGALIGTVIPAAAIVVFAAVYLGMGNAPAIPFSLRAMVPELDSLKQWMLLAGMMVAIAGIDMPAVHVTDVENPQKNFPRAILLSSILIILLSIFGSLSISMIVPPDQLSMASGAPEAFDKMLTALGLRWLTPVMCILLICGALTTVLTWTLGPSKGLLEVAKEGFLPAYWQQRNRYGIPVRILVVQAIVPSLISLVIFFMPTIGGAFWVMMALSAQLYMMMYLFMFAAAIRLRFSKPDVPRPYRIPGGKAGMCVAAGLGFATALLALLAGFVPPESIRSQGIRHSVGYMAFLSLGTLLFIGLAIILCRRQVGRPAAESGE</sequence>
<name>A0A2U1AJV3_9BACT</name>
<keyword evidence="4 7" id="KW-0812">Transmembrane</keyword>
<comment type="caution">
    <text evidence="9">The sequence shown here is derived from an EMBL/GenBank/DDBJ whole genome shotgun (WGS) entry which is preliminary data.</text>
</comment>
<dbReference type="Pfam" id="PF13520">
    <property type="entry name" value="AA_permease_2"/>
    <property type="match status" value="1"/>
</dbReference>
<reference evidence="8 11" key="2">
    <citation type="submission" date="2020-04" db="EMBL/GenBank/DDBJ databases">
        <authorList>
            <person name="Hitch T.C.A."/>
            <person name="Wylensek D."/>
            <person name="Clavel T."/>
        </authorList>
    </citation>
    <scope>NUCLEOTIDE SEQUENCE [LARGE SCALE GENOMIC DNA]</scope>
    <source>
        <strain evidence="8 11">COR2-253-APC-1A</strain>
    </source>
</reference>
<dbReference type="PIRSF" id="PIRSF006060">
    <property type="entry name" value="AA_transporter"/>
    <property type="match status" value="1"/>
</dbReference>
<feature type="transmembrane region" description="Helical" evidence="7">
    <location>
        <begin position="359"/>
        <end position="383"/>
    </location>
</feature>
<feature type="transmembrane region" description="Helical" evidence="7">
    <location>
        <begin position="154"/>
        <end position="177"/>
    </location>
</feature>
<dbReference type="Proteomes" id="UP000576225">
    <property type="component" value="Unassembled WGS sequence"/>
</dbReference>
<feature type="transmembrane region" description="Helical" evidence="7">
    <location>
        <begin position="84"/>
        <end position="112"/>
    </location>
</feature>
<dbReference type="Proteomes" id="UP000245959">
    <property type="component" value="Unassembled WGS sequence"/>
</dbReference>
<dbReference type="RefSeq" id="WP_116885431.1">
    <property type="nucleotide sequence ID" value="NZ_CAUFPP010000129.1"/>
</dbReference>
<feature type="transmembrane region" description="Helical" evidence="7">
    <location>
        <begin position="282"/>
        <end position="305"/>
    </location>
</feature>
<keyword evidence="10" id="KW-1185">Reference proteome</keyword>
<feature type="transmembrane region" description="Helical" evidence="7">
    <location>
        <begin position="233"/>
        <end position="256"/>
    </location>
</feature>
<evidence type="ECO:0000256" key="4">
    <source>
        <dbReference type="ARBA" id="ARBA00022692"/>
    </source>
</evidence>
<evidence type="ECO:0000256" key="6">
    <source>
        <dbReference type="ARBA" id="ARBA00023136"/>
    </source>
</evidence>
<protein>
    <submittedName>
        <fullName evidence="8">Amino acid permease</fullName>
    </submittedName>
    <submittedName>
        <fullName evidence="9">Amino acid/polyamine/organocation transporter (APC superfamily)</fullName>
    </submittedName>
</protein>